<dbReference type="EMBL" id="AGBW02008974">
    <property type="protein sequence ID" value="OWR52018.1"/>
    <property type="molecule type" value="Genomic_DNA"/>
</dbReference>
<evidence type="ECO:0000256" key="4">
    <source>
        <dbReference type="PIRSR" id="PIRSR000097-3"/>
    </source>
</evidence>
<evidence type="ECO:0000256" key="3">
    <source>
        <dbReference type="PIRSR" id="PIRSR000097-2"/>
    </source>
</evidence>
<feature type="domain" description="NADP-dependent oxidoreductase" evidence="6">
    <location>
        <begin position="7"/>
        <end position="273"/>
    </location>
</feature>
<protein>
    <submittedName>
        <fullName evidence="7">Aldo-keto reductase</fullName>
    </submittedName>
</protein>
<reference evidence="7 8" key="1">
    <citation type="journal article" date="2011" name="Cell">
        <title>The monarch butterfly genome yields insights into long-distance migration.</title>
        <authorList>
            <person name="Zhan S."/>
            <person name="Merlin C."/>
            <person name="Boore J.L."/>
            <person name="Reppert S.M."/>
        </authorList>
    </citation>
    <scope>NUCLEOTIDE SEQUENCE [LARGE SCALE GENOMIC DNA]</scope>
    <source>
        <strain evidence="7">F-2</strain>
    </source>
</reference>
<dbReference type="InterPro" id="IPR018170">
    <property type="entry name" value="Aldo/ket_reductase_CS"/>
</dbReference>
<evidence type="ECO:0000313" key="8">
    <source>
        <dbReference type="Proteomes" id="UP000007151"/>
    </source>
</evidence>
<dbReference type="STRING" id="278856.A0A212FE89"/>
<keyword evidence="1" id="KW-0560">Oxidoreductase</keyword>
<dbReference type="Proteomes" id="UP000007151">
    <property type="component" value="Unassembled WGS sequence"/>
</dbReference>
<dbReference type="InParanoid" id="A0A212FE89"/>
<organism evidence="7 8">
    <name type="scientific">Danaus plexippus plexippus</name>
    <dbReference type="NCBI Taxonomy" id="278856"/>
    <lineage>
        <taxon>Eukaryota</taxon>
        <taxon>Metazoa</taxon>
        <taxon>Ecdysozoa</taxon>
        <taxon>Arthropoda</taxon>
        <taxon>Hexapoda</taxon>
        <taxon>Insecta</taxon>
        <taxon>Pterygota</taxon>
        <taxon>Neoptera</taxon>
        <taxon>Endopterygota</taxon>
        <taxon>Lepidoptera</taxon>
        <taxon>Glossata</taxon>
        <taxon>Ditrysia</taxon>
        <taxon>Papilionoidea</taxon>
        <taxon>Nymphalidae</taxon>
        <taxon>Danainae</taxon>
        <taxon>Danaini</taxon>
        <taxon>Danaina</taxon>
        <taxon>Danaus</taxon>
        <taxon>Danaus</taxon>
    </lineage>
</organism>
<dbReference type="Gene3D" id="3.20.20.100">
    <property type="entry name" value="NADP-dependent oxidoreductase domain"/>
    <property type="match status" value="1"/>
</dbReference>
<comment type="caution">
    <text evidence="7">The sequence shown here is derived from an EMBL/GenBank/DDBJ whole genome shotgun (WGS) entry which is preliminary data.</text>
</comment>
<feature type="signal peptide" evidence="5">
    <location>
        <begin position="1"/>
        <end position="15"/>
    </location>
</feature>
<name>A0A212FE89_DANPL</name>
<dbReference type="GO" id="GO:0016616">
    <property type="term" value="F:oxidoreductase activity, acting on the CH-OH group of donors, NAD or NADP as acceptor"/>
    <property type="evidence" value="ECO:0007669"/>
    <property type="project" value="UniProtKB-ARBA"/>
</dbReference>
<gene>
    <name evidence="7" type="ORF">KGM_211672</name>
</gene>
<dbReference type="PRINTS" id="PR00069">
    <property type="entry name" value="ALDKETRDTASE"/>
</dbReference>
<feature type="site" description="Lowers pKa of active site Tyr" evidence="4">
    <location>
        <position position="72"/>
    </location>
</feature>
<dbReference type="Pfam" id="PF00248">
    <property type="entry name" value="Aldo_ket_red"/>
    <property type="match status" value="1"/>
</dbReference>
<dbReference type="PROSITE" id="PS00798">
    <property type="entry name" value="ALDOKETO_REDUCTASE_1"/>
    <property type="match status" value="1"/>
</dbReference>
<dbReference type="PANTHER" id="PTHR11732">
    <property type="entry name" value="ALDO/KETO REDUCTASE"/>
    <property type="match status" value="1"/>
</dbReference>
<feature type="chain" id="PRO_5013301581" evidence="5">
    <location>
        <begin position="16"/>
        <end position="294"/>
    </location>
</feature>
<evidence type="ECO:0000259" key="6">
    <source>
        <dbReference type="Pfam" id="PF00248"/>
    </source>
</evidence>
<evidence type="ECO:0000313" key="7">
    <source>
        <dbReference type="EMBL" id="OWR52018.1"/>
    </source>
</evidence>
<evidence type="ECO:0000256" key="2">
    <source>
        <dbReference type="PIRSR" id="PIRSR000097-1"/>
    </source>
</evidence>
<dbReference type="InterPro" id="IPR020471">
    <property type="entry name" value="AKR"/>
</dbReference>
<feature type="binding site" evidence="3">
    <location>
        <position position="105"/>
    </location>
    <ligand>
        <name>substrate</name>
    </ligand>
</feature>
<feature type="active site" description="Proton donor" evidence="2">
    <location>
        <position position="43"/>
    </location>
</feature>
<dbReference type="InterPro" id="IPR036812">
    <property type="entry name" value="NAD(P)_OxRdtase_dom_sf"/>
</dbReference>
<sequence length="294" mass="33287">MLWLYLVLGATSVLGKGSPEEVQQAVEAAIDAGYRHIDTAHIYNTEKQVGKGLKKKIEEGVVKREDMFITTKLWSDAHPRDAVIPTLNESLNHLGMDYVDLYLIHWPVATFSNGSIQDVDYLDTWKGLMEAKNLGLTRSIGVSNFNIEQLKRLIDSSGVTPAVLQIEVNLNIQQPELLEFCKAHNIVVMGYTPFGSIFPQKAAESAPPPRVDDEQLVHIAKKYNKTVPQVVLRYLFELGVVPIPKSVKKNRVEENIDIFDFELTPEERNLLKSYDANYKIVNVALWKDSPYYPF</sequence>
<keyword evidence="5" id="KW-0732">Signal</keyword>
<evidence type="ECO:0000256" key="1">
    <source>
        <dbReference type="ARBA" id="ARBA00023002"/>
    </source>
</evidence>
<dbReference type="PIRSF" id="PIRSF000097">
    <property type="entry name" value="AKR"/>
    <property type="match status" value="1"/>
</dbReference>
<keyword evidence="8" id="KW-1185">Reference proteome</keyword>
<evidence type="ECO:0000256" key="5">
    <source>
        <dbReference type="SAM" id="SignalP"/>
    </source>
</evidence>
<accession>A0A212FE89</accession>
<dbReference type="InterPro" id="IPR023210">
    <property type="entry name" value="NADP_OxRdtase_dom"/>
</dbReference>
<dbReference type="KEGG" id="dpl:KGM_211672"/>
<proteinExistence type="predicted"/>
<dbReference type="AlphaFoldDB" id="A0A212FE89"/>
<dbReference type="PROSITE" id="PS00062">
    <property type="entry name" value="ALDOKETO_REDUCTASE_2"/>
    <property type="match status" value="1"/>
</dbReference>
<dbReference type="SUPFAM" id="SSF51430">
    <property type="entry name" value="NAD(P)-linked oxidoreductase"/>
    <property type="match status" value="1"/>
</dbReference>
<dbReference type="FunFam" id="3.20.20.100:FF:000002">
    <property type="entry name" value="2,5-diketo-D-gluconic acid reductase A"/>
    <property type="match status" value="1"/>
</dbReference>
<dbReference type="eggNOG" id="KOG1577">
    <property type="taxonomic scope" value="Eukaryota"/>
</dbReference>